<comment type="caution">
    <text evidence="2">The sequence shown here is derived from an EMBL/GenBank/DDBJ whole genome shotgun (WGS) entry which is preliminary data.</text>
</comment>
<gene>
    <name evidence="2" type="ORF">CHS0354_037168</name>
</gene>
<organism evidence="2 3">
    <name type="scientific">Potamilus streckersoni</name>
    <dbReference type="NCBI Taxonomy" id="2493646"/>
    <lineage>
        <taxon>Eukaryota</taxon>
        <taxon>Metazoa</taxon>
        <taxon>Spiralia</taxon>
        <taxon>Lophotrochozoa</taxon>
        <taxon>Mollusca</taxon>
        <taxon>Bivalvia</taxon>
        <taxon>Autobranchia</taxon>
        <taxon>Heteroconchia</taxon>
        <taxon>Palaeoheterodonta</taxon>
        <taxon>Unionida</taxon>
        <taxon>Unionoidea</taxon>
        <taxon>Unionidae</taxon>
        <taxon>Ambleminae</taxon>
        <taxon>Lampsilini</taxon>
        <taxon>Potamilus</taxon>
    </lineage>
</organism>
<feature type="compositionally biased region" description="Polar residues" evidence="1">
    <location>
        <begin position="51"/>
        <end position="71"/>
    </location>
</feature>
<feature type="region of interest" description="Disordered" evidence="1">
    <location>
        <begin position="46"/>
        <end position="84"/>
    </location>
</feature>
<feature type="compositionally biased region" description="Basic and acidic residues" evidence="1">
    <location>
        <begin position="126"/>
        <end position="137"/>
    </location>
</feature>
<sequence>MDTKTRIYNKEEKKKIGRKTTKNQKGEHEKITISNWKLYQYDQSRELNPFNPGQQNRYAKTNTKNSPGNTTKKFERRGMDTYSPNPKISIVVLTIGGKKEKTTFDSKTQADTIPTPAALSGNWSRTTREARQKEKRNNNRKQGSRQRGQE</sequence>
<name>A0AAE0SX80_9BIVA</name>
<reference evidence="2" key="1">
    <citation type="journal article" date="2021" name="Genome Biol. Evol.">
        <title>A High-Quality Reference Genome for a Parasitic Bivalve with Doubly Uniparental Inheritance (Bivalvia: Unionida).</title>
        <authorList>
            <person name="Smith C.H."/>
        </authorList>
    </citation>
    <scope>NUCLEOTIDE SEQUENCE</scope>
    <source>
        <strain evidence="2">CHS0354</strain>
    </source>
</reference>
<evidence type="ECO:0000256" key="1">
    <source>
        <dbReference type="SAM" id="MobiDB-lite"/>
    </source>
</evidence>
<keyword evidence="3" id="KW-1185">Reference proteome</keyword>
<dbReference type="Proteomes" id="UP001195483">
    <property type="component" value="Unassembled WGS sequence"/>
</dbReference>
<evidence type="ECO:0000313" key="3">
    <source>
        <dbReference type="Proteomes" id="UP001195483"/>
    </source>
</evidence>
<reference evidence="2" key="3">
    <citation type="submission" date="2023-05" db="EMBL/GenBank/DDBJ databases">
        <authorList>
            <person name="Smith C.H."/>
        </authorList>
    </citation>
    <scope>NUCLEOTIDE SEQUENCE</scope>
    <source>
        <strain evidence="2">CHS0354</strain>
        <tissue evidence="2">Mantle</tissue>
    </source>
</reference>
<protein>
    <submittedName>
        <fullName evidence="2">Uncharacterized protein</fullName>
    </submittedName>
</protein>
<evidence type="ECO:0000313" key="2">
    <source>
        <dbReference type="EMBL" id="KAK3599697.1"/>
    </source>
</evidence>
<reference evidence="2" key="2">
    <citation type="journal article" date="2021" name="Genome Biol. Evol.">
        <title>Developing a high-quality reference genome for a parasitic bivalve with doubly uniparental inheritance (Bivalvia: Unionida).</title>
        <authorList>
            <person name="Smith C.H."/>
        </authorList>
    </citation>
    <scope>NUCLEOTIDE SEQUENCE</scope>
    <source>
        <strain evidence="2">CHS0354</strain>
        <tissue evidence="2">Mantle</tissue>
    </source>
</reference>
<feature type="region of interest" description="Disordered" evidence="1">
    <location>
        <begin position="100"/>
        <end position="150"/>
    </location>
</feature>
<proteinExistence type="predicted"/>
<feature type="compositionally biased region" description="Basic and acidic residues" evidence="1">
    <location>
        <begin position="1"/>
        <end position="14"/>
    </location>
</feature>
<dbReference type="EMBL" id="JAEAOA010002176">
    <property type="protein sequence ID" value="KAK3599697.1"/>
    <property type="molecule type" value="Genomic_DNA"/>
</dbReference>
<dbReference type="AlphaFoldDB" id="A0AAE0SX80"/>
<accession>A0AAE0SX80</accession>
<feature type="region of interest" description="Disordered" evidence="1">
    <location>
        <begin position="1"/>
        <end position="28"/>
    </location>
</feature>